<dbReference type="InterPro" id="IPR013210">
    <property type="entry name" value="LRR_N_plant-typ"/>
</dbReference>
<dbReference type="InterPro" id="IPR046956">
    <property type="entry name" value="RLP23-like"/>
</dbReference>
<keyword evidence="6 13" id="KW-0732">Signal</keyword>
<dbReference type="SMART" id="SM00369">
    <property type="entry name" value="LRR_TYP"/>
    <property type="match status" value="10"/>
</dbReference>
<keyword evidence="10" id="KW-0675">Receptor</keyword>
<dbReference type="PRINTS" id="PR00019">
    <property type="entry name" value="LEURICHRPT"/>
</dbReference>
<dbReference type="Pfam" id="PF13855">
    <property type="entry name" value="LRR_8"/>
    <property type="match status" value="3"/>
</dbReference>
<evidence type="ECO:0000256" key="11">
    <source>
        <dbReference type="ARBA" id="ARBA00023180"/>
    </source>
</evidence>
<keyword evidence="8 12" id="KW-1133">Transmembrane helix</keyword>
<dbReference type="InterPro" id="IPR001611">
    <property type="entry name" value="Leu-rich_rpt"/>
</dbReference>
<keyword evidence="5 12" id="KW-0812">Transmembrane</keyword>
<dbReference type="SMART" id="SM00365">
    <property type="entry name" value="LRR_SD22"/>
    <property type="match status" value="5"/>
</dbReference>
<accession>A0A396IKC0</accession>
<dbReference type="AlphaFoldDB" id="A0A396IKC0"/>
<dbReference type="SUPFAM" id="SSF52058">
    <property type="entry name" value="L domain-like"/>
    <property type="match status" value="3"/>
</dbReference>
<comment type="caution">
    <text evidence="15">The sequence shown here is derived from an EMBL/GenBank/DDBJ whole genome shotgun (WGS) entry which is preliminary data.</text>
</comment>
<evidence type="ECO:0000313" key="16">
    <source>
        <dbReference type="Proteomes" id="UP000265566"/>
    </source>
</evidence>
<organism evidence="15 16">
    <name type="scientific">Medicago truncatula</name>
    <name type="common">Barrel medic</name>
    <name type="synonym">Medicago tribuloides</name>
    <dbReference type="NCBI Taxonomy" id="3880"/>
    <lineage>
        <taxon>Eukaryota</taxon>
        <taxon>Viridiplantae</taxon>
        <taxon>Streptophyta</taxon>
        <taxon>Embryophyta</taxon>
        <taxon>Tracheophyta</taxon>
        <taxon>Spermatophyta</taxon>
        <taxon>Magnoliopsida</taxon>
        <taxon>eudicotyledons</taxon>
        <taxon>Gunneridae</taxon>
        <taxon>Pentapetalae</taxon>
        <taxon>rosids</taxon>
        <taxon>fabids</taxon>
        <taxon>Fabales</taxon>
        <taxon>Fabaceae</taxon>
        <taxon>Papilionoideae</taxon>
        <taxon>50 kb inversion clade</taxon>
        <taxon>NPAAA clade</taxon>
        <taxon>Hologalegina</taxon>
        <taxon>IRL clade</taxon>
        <taxon>Trifolieae</taxon>
        <taxon>Medicago</taxon>
    </lineage>
</organism>
<evidence type="ECO:0000256" key="3">
    <source>
        <dbReference type="ARBA" id="ARBA00022475"/>
    </source>
</evidence>
<evidence type="ECO:0000256" key="10">
    <source>
        <dbReference type="ARBA" id="ARBA00023170"/>
    </source>
</evidence>
<evidence type="ECO:0000256" key="6">
    <source>
        <dbReference type="ARBA" id="ARBA00022729"/>
    </source>
</evidence>
<evidence type="ECO:0000256" key="12">
    <source>
        <dbReference type="SAM" id="Phobius"/>
    </source>
</evidence>
<evidence type="ECO:0000313" key="15">
    <source>
        <dbReference type="EMBL" id="RHN66146.1"/>
    </source>
</evidence>
<feature type="chain" id="PRO_5017285217" evidence="13">
    <location>
        <begin position="22"/>
        <end position="1011"/>
    </location>
</feature>
<feature type="signal peptide" evidence="13">
    <location>
        <begin position="1"/>
        <end position="21"/>
    </location>
</feature>
<dbReference type="Proteomes" id="UP000265566">
    <property type="component" value="Chromosome 3"/>
</dbReference>
<gene>
    <name evidence="15" type="ORF">MtrunA17_Chr3g0087631</name>
</gene>
<dbReference type="PANTHER" id="PTHR48061">
    <property type="entry name" value="LEUCINE-RICH REPEAT RECEPTOR PROTEIN KINASE EMS1-LIKE-RELATED"/>
    <property type="match status" value="1"/>
</dbReference>
<sequence>MVWFLLFLHLFLFHFPSFSSSFNFSCHHYESSALLHFKSSFTINSEPAYSYFCDESRLLKTATWKNEIDCCSWDGVTCDTISGHVIGLNLGCEGLQGILNPNSTLFHLAYIQKLNLANNDFSGSYFHSKFGGFLSLTHLDLSHSYLKGEIPTQISHLCKLQSLHLSGSYQYNLVWKESTLKRLVQNATNLRELFLDDTDLSSLRPNSIALLFNQSSSLVTLNLAETRLSGKLKRSLLCLPGIQELDMSFNDELQGQLPELSCNTSLRILDLSNCQFHGEIPMSFSNLTHLTSLTLSYNYLNGSIPSSLLTLPRLTYLGLIYNELSGPIPNAFEISNNFQELVLSNNKIEGELPTSLSNLRHLIYLDVSYNSFSGQFPSSLFNLTHLVTLDCSHNKLDGPLPNKTTGLQKLTNLRLNDNLLNGTIPPSLLSLPFLLVLDLSNNQLTGNISAISSYSLEFLSLSNNRLQGNIPESIFNLANLSRLDLSSNNLSGVVNFQNISNLQHLKFLQLSDNSQLSVNFESSVNYSFFDLMELGLSSLSLTEFPNFSEKLPMLVYLDLSNNKISGSVPNWLHEVDFLRRLDLSYNLLTGDISLSICNASGLVFLSLAYNQMTGTIPQCLANLSYLEVLDLQMNKFHGTLPSNFSKESELETLNLYGNQLEGHIPKSLSLCKGLMFLNLGNNIIEDNFPHWLETLHYLKVLLLRDNKLHGIIVNPKIKHPFPDLTIFDISNNNFSGPLPKSYFKKFEAMMNVTELEYMRNRIWNGDGDGRNPYSSYYDSVIVATKGNKMKLVKIPNNFVIIDLSRNKFEGEIPKIIGELHAIIGLNLSHNRLTGHIPKSIGNLTYLESLDLSSNMLTDVIPLELTNLNSLEVLDLSNNRLVGEIPQGKQFNTFTNDSYEGNLDLCGLPLSKMCGPEQHSAPSANNFCSEEKFEFGWKPVAIGYGCGFVIGIGIGYYMFLIGKPRWLVMIFGGQPKRRVKRRTRMTRNQSSITNQNQNQMVQMSLTLLILLV</sequence>
<evidence type="ECO:0000256" key="9">
    <source>
        <dbReference type="ARBA" id="ARBA00023136"/>
    </source>
</evidence>
<evidence type="ECO:0000256" key="4">
    <source>
        <dbReference type="ARBA" id="ARBA00022614"/>
    </source>
</evidence>
<keyword evidence="9 12" id="KW-0472">Membrane</keyword>
<dbReference type="PROSITE" id="PS51450">
    <property type="entry name" value="LRR"/>
    <property type="match status" value="4"/>
</dbReference>
<dbReference type="FunFam" id="3.80.10.10:FF:000095">
    <property type="entry name" value="LRR receptor-like serine/threonine-protein kinase GSO1"/>
    <property type="match status" value="1"/>
</dbReference>
<evidence type="ECO:0000256" key="8">
    <source>
        <dbReference type="ARBA" id="ARBA00022989"/>
    </source>
</evidence>
<dbReference type="Pfam" id="PF00560">
    <property type="entry name" value="LRR_1"/>
    <property type="match status" value="7"/>
</dbReference>
<feature type="transmembrane region" description="Helical" evidence="12">
    <location>
        <begin position="940"/>
        <end position="959"/>
    </location>
</feature>
<dbReference type="InterPro" id="IPR003591">
    <property type="entry name" value="Leu-rich_rpt_typical-subtyp"/>
</dbReference>
<evidence type="ECO:0000256" key="5">
    <source>
        <dbReference type="ARBA" id="ARBA00022692"/>
    </source>
</evidence>
<dbReference type="Pfam" id="PF08263">
    <property type="entry name" value="LRRNT_2"/>
    <property type="match status" value="1"/>
</dbReference>
<keyword evidence="4" id="KW-0433">Leucine-rich repeat</keyword>
<dbReference type="GO" id="GO:0051606">
    <property type="term" value="P:detection of stimulus"/>
    <property type="evidence" value="ECO:0007669"/>
    <property type="project" value="UniProtKB-ARBA"/>
</dbReference>
<comment type="similarity">
    <text evidence="2">Belongs to the RLP family.</text>
</comment>
<dbReference type="GO" id="GO:0005886">
    <property type="term" value="C:plasma membrane"/>
    <property type="evidence" value="ECO:0007669"/>
    <property type="project" value="UniProtKB-SubCell"/>
</dbReference>
<evidence type="ECO:0000259" key="14">
    <source>
        <dbReference type="Pfam" id="PF08263"/>
    </source>
</evidence>
<evidence type="ECO:0000256" key="13">
    <source>
        <dbReference type="SAM" id="SignalP"/>
    </source>
</evidence>
<feature type="domain" description="Leucine-rich repeat-containing N-terminal plant-type" evidence="14">
    <location>
        <begin position="29"/>
        <end position="79"/>
    </location>
</feature>
<dbReference type="Gramene" id="rna14070">
    <property type="protein sequence ID" value="RHN66146.1"/>
    <property type="gene ID" value="gene14070"/>
</dbReference>
<evidence type="ECO:0000256" key="1">
    <source>
        <dbReference type="ARBA" id="ARBA00004251"/>
    </source>
</evidence>
<name>A0A396IKC0_MEDTR</name>
<dbReference type="Gene3D" id="3.80.10.10">
    <property type="entry name" value="Ribonuclease Inhibitor"/>
    <property type="match status" value="4"/>
</dbReference>
<dbReference type="FunFam" id="3.80.10.10:FF:000041">
    <property type="entry name" value="LRR receptor-like serine/threonine-protein kinase ERECTA"/>
    <property type="match status" value="1"/>
</dbReference>
<evidence type="ECO:0000256" key="2">
    <source>
        <dbReference type="ARBA" id="ARBA00009592"/>
    </source>
</evidence>
<protein>
    <submittedName>
        <fullName evidence="15">Putative leucine-rich repeat-containing, plant-type, leucine-rich repeat domain, L</fullName>
    </submittedName>
</protein>
<dbReference type="PANTHER" id="PTHR48061:SF46">
    <property type="entry name" value="LEUCINE-RICH REPEAT-CONTAINING N-TERMINAL PLANT-TYPE DOMAIN-CONTAINING PROTEIN"/>
    <property type="match status" value="1"/>
</dbReference>
<reference evidence="16" key="1">
    <citation type="journal article" date="2018" name="Nat. Plants">
        <title>Whole-genome landscape of Medicago truncatula symbiotic genes.</title>
        <authorList>
            <person name="Pecrix Y."/>
            <person name="Staton S.E."/>
            <person name="Sallet E."/>
            <person name="Lelandais-Briere C."/>
            <person name="Moreau S."/>
            <person name="Carrere S."/>
            <person name="Blein T."/>
            <person name="Jardinaud M.F."/>
            <person name="Latrasse D."/>
            <person name="Zouine M."/>
            <person name="Zahm M."/>
            <person name="Kreplak J."/>
            <person name="Mayjonade B."/>
            <person name="Satge C."/>
            <person name="Perez M."/>
            <person name="Cauet S."/>
            <person name="Marande W."/>
            <person name="Chantry-Darmon C."/>
            <person name="Lopez-Roques C."/>
            <person name="Bouchez O."/>
            <person name="Berard A."/>
            <person name="Debelle F."/>
            <person name="Munos S."/>
            <person name="Bendahmane A."/>
            <person name="Berges H."/>
            <person name="Niebel A."/>
            <person name="Buitink J."/>
            <person name="Frugier F."/>
            <person name="Benhamed M."/>
            <person name="Crespi M."/>
            <person name="Gouzy J."/>
            <person name="Gamas P."/>
        </authorList>
    </citation>
    <scope>NUCLEOTIDE SEQUENCE [LARGE SCALE GENOMIC DNA]</scope>
    <source>
        <strain evidence="16">cv. Jemalong A17</strain>
    </source>
</reference>
<dbReference type="FunFam" id="3.80.10.10:FF:000470">
    <property type="entry name" value="LRR receptor-like serine/threonine-protein kinase RPK2"/>
    <property type="match status" value="1"/>
</dbReference>
<evidence type="ECO:0000256" key="7">
    <source>
        <dbReference type="ARBA" id="ARBA00022737"/>
    </source>
</evidence>
<dbReference type="FunFam" id="3.80.10.10:FF:000111">
    <property type="entry name" value="LRR receptor-like serine/threonine-protein kinase ERECTA"/>
    <property type="match status" value="1"/>
</dbReference>
<proteinExistence type="inferred from homology"/>
<keyword evidence="11" id="KW-0325">Glycoprotein</keyword>
<keyword evidence="7" id="KW-0677">Repeat</keyword>
<keyword evidence="3" id="KW-1003">Cell membrane</keyword>
<dbReference type="InterPro" id="IPR032675">
    <property type="entry name" value="LRR_dom_sf"/>
</dbReference>
<dbReference type="EMBL" id="PSQE01000003">
    <property type="protein sequence ID" value="RHN66146.1"/>
    <property type="molecule type" value="Genomic_DNA"/>
</dbReference>
<comment type="subcellular location">
    <subcellularLocation>
        <location evidence="1">Cell membrane</location>
        <topology evidence="1">Single-pass type I membrane protein</topology>
    </subcellularLocation>
</comment>